<protein>
    <recommendedName>
        <fullName evidence="9">Flagellar L-ring protein</fullName>
    </recommendedName>
    <alternativeName>
        <fullName evidence="9">Basal body L-ring protein</fullName>
    </alternativeName>
</protein>
<keyword evidence="5 9" id="KW-0732">Signal</keyword>
<comment type="function">
    <text evidence="1 9">Assembles around the rod to form the L-ring and probably protects the motor/basal body from shearing forces during rotation.</text>
</comment>
<evidence type="ECO:0000256" key="3">
    <source>
        <dbReference type="ARBA" id="ARBA00006929"/>
    </source>
</evidence>
<dbReference type="EMBL" id="JBHRTP010000054">
    <property type="protein sequence ID" value="MFC3109604.1"/>
    <property type="molecule type" value="Genomic_DNA"/>
</dbReference>
<evidence type="ECO:0000256" key="7">
    <source>
        <dbReference type="ARBA" id="ARBA00023143"/>
    </source>
</evidence>
<evidence type="ECO:0000256" key="9">
    <source>
        <dbReference type="HAMAP-Rule" id="MF_00415"/>
    </source>
</evidence>
<feature type="chain" id="PRO_5045101473" description="Flagellar L-ring protein" evidence="10">
    <location>
        <begin position="22"/>
        <end position="230"/>
    </location>
</feature>
<keyword evidence="9" id="KW-0449">Lipoprotein</keyword>
<dbReference type="HAMAP" id="MF_00415">
    <property type="entry name" value="FlgH"/>
    <property type="match status" value="1"/>
</dbReference>
<dbReference type="PANTHER" id="PTHR34933:SF3">
    <property type="entry name" value="FLAGELLAR L-RING PROTEIN"/>
    <property type="match status" value="1"/>
</dbReference>
<dbReference type="PANTHER" id="PTHR34933">
    <property type="entry name" value="FLAGELLAR L-RING PROTEIN"/>
    <property type="match status" value="1"/>
</dbReference>
<proteinExistence type="inferred from homology"/>
<keyword evidence="11" id="KW-0969">Cilium</keyword>
<evidence type="ECO:0000313" key="11">
    <source>
        <dbReference type="EMBL" id="MFC3109604.1"/>
    </source>
</evidence>
<keyword evidence="11" id="KW-0282">Flagellum</keyword>
<dbReference type="PROSITE" id="PS51257">
    <property type="entry name" value="PROKAR_LIPOPROTEIN"/>
    <property type="match status" value="1"/>
</dbReference>
<gene>
    <name evidence="9" type="primary">flgH</name>
    <name evidence="11" type="ORF">ACFOFO_16800</name>
</gene>
<evidence type="ECO:0000256" key="1">
    <source>
        <dbReference type="ARBA" id="ARBA00002591"/>
    </source>
</evidence>
<evidence type="ECO:0000256" key="4">
    <source>
        <dbReference type="ARBA" id="ARBA00011439"/>
    </source>
</evidence>
<keyword evidence="6 9" id="KW-0472">Membrane</keyword>
<dbReference type="InterPro" id="IPR000527">
    <property type="entry name" value="Flag_Lring"/>
</dbReference>
<name>A0ABV7F5X6_9BURK</name>
<dbReference type="Pfam" id="PF02107">
    <property type="entry name" value="FlgH"/>
    <property type="match status" value="1"/>
</dbReference>
<reference evidence="12" key="1">
    <citation type="journal article" date="2019" name="Int. J. Syst. Evol. Microbiol.">
        <title>The Global Catalogue of Microorganisms (GCM) 10K type strain sequencing project: providing services to taxonomists for standard genome sequencing and annotation.</title>
        <authorList>
            <consortium name="The Broad Institute Genomics Platform"/>
            <consortium name="The Broad Institute Genome Sequencing Center for Infectious Disease"/>
            <person name="Wu L."/>
            <person name="Ma J."/>
        </authorList>
    </citation>
    <scope>NUCLEOTIDE SEQUENCE [LARGE SCALE GENOMIC DNA]</scope>
    <source>
        <strain evidence="12">KCTC 42986</strain>
    </source>
</reference>
<evidence type="ECO:0000256" key="2">
    <source>
        <dbReference type="ARBA" id="ARBA00004370"/>
    </source>
</evidence>
<evidence type="ECO:0000256" key="8">
    <source>
        <dbReference type="ARBA" id="ARBA00023237"/>
    </source>
</evidence>
<evidence type="ECO:0000256" key="10">
    <source>
        <dbReference type="SAM" id="SignalP"/>
    </source>
</evidence>
<comment type="caution">
    <text evidence="11">The sequence shown here is derived from an EMBL/GenBank/DDBJ whole genome shotgun (WGS) entry which is preliminary data.</text>
</comment>
<accession>A0ABV7F5X6</accession>
<comment type="subcellular location">
    <subcellularLocation>
        <location evidence="9">Cell outer membrane</location>
        <topology evidence="9">Lipid-anchor</topology>
    </subcellularLocation>
    <subcellularLocation>
        <location evidence="9">Bacterial flagellum basal body</location>
    </subcellularLocation>
    <subcellularLocation>
        <location evidence="2">Membrane</location>
    </subcellularLocation>
</comment>
<sequence length="230" mass="24168">MKLSPFRIIACIAWIAAAGMAALLTGCTNVPSTIVQHPTSIRPQPVAATAAANGAIFQATAYRPLFEDRRARLVGDILTIAINEKTSATKSGGNSASKTSGATVAIPTVMGLPFKTLQGTALTASSSFKYDEKGDGSASNNFNGMIGVTVVEVLSNGNLVVSGEKQVALDKGAEFIRFSGVVSPDTIAQGNVVSSTQVADARVEYRTNSRIDQAEAFNWLARFFYSVMPL</sequence>
<organism evidence="11 12">
    <name type="scientific">Undibacterium arcticum</name>
    <dbReference type="NCBI Taxonomy" id="1762892"/>
    <lineage>
        <taxon>Bacteria</taxon>
        <taxon>Pseudomonadati</taxon>
        <taxon>Pseudomonadota</taxon>
        <taxon>Betaproteobacteria</taxon>
        <taxon>Burkholderiales</taxon>
        <taxon>Oxalobacteraceae</taxon>
        <taxon>Undibacterium</taxon>
    </lineage>
</organism>
<keyword evidence="11" id="KW-0966">Cell projection</keyword>
<comment type="subunit">
    <text evidence="4 9">The basal body constitutes a major portion of the flagellar organelle and consists of four rings (L,P,S, and M) mounted on a central rod.</text>
</comment>
<evidence type="ECO:0000256" key="5">
    <source>
        <dbReference type="ARBA" id="ARBA00022729"/>
    </source>
</evidence>
<keyword evidence="12" id="KW-1185">Reference proteome</keyword>
<dbReference type="RefSeq" id="WP_390332094.1">
    <property type="nucleotide sequence ID" value="NZ_JBHRTP010000054.1"/>
</dbReference>
<evidence type="ECO:0000256" key="6">
    <source>
        <dbReference type="ARBA" id="ARBA00023136"/>
    </source>
</evidence>
<dbReference type="Proteomes" id="UP001595530">
    <property type="component" value="Unassembled WGS sequence"/>
</dbReference>
<dbReference type="PRINTS" id="PR01008">
    <property type="entry name" value="FLGLRINGFLGH"/>
</dbReference>
<keyword evidence="7 9" id="KW-0975">Bacterial flagellum</keyword>
<evidence type="ECO:0000313" key="12">
    <source>
        <dbReference type="Proteomes" id="UP001595530"/>
    </source>
</evidence>
<feature type="signal peptide" evidence="10">
    <location>
        <begin position="1"/>
        <end position="21"/>
    </location>
</feature>
<keyword evidence="8 9" id="KW-0998">Cell outer membrane</keyword>
<comment type="similarity">
    <text evidence="3 9">Belongs to the FlgH family.</text>
</comment>